<organism evidence="1 2">
    <name type="scientific">Apiospora aurea</name>
    <dbReference type="NCBI Taxonomy" id="335848"/>
    <lineage>
        <taxon>Eukaryota</taxon>
        <taxon>Fungi</taxon>
        <taxon>Dikarya</taxon>
        <taxon>Ascomycota</taxon>
        <taxon>Pezizomycotina</taxon>
        <taxon>Sordariomycetes</taxon>
        <taxon>Xylariomycetidae</taxon>
        <taxon>Amphisphaeriales</taxon>
        <taxon>Apiosporaceae</taxon>
        <taxon>Apiospora</taxon>
    </lineage>
</organism>
<dbReference type="PANTHER" id="PTHR22925:SF3">
    <property type="entry name" value="GLYCOSYL HYDROLASE FAMILY PROTEIN 43"/>
    <property type="match status" value="1"/>
</dbReference>
<dbReference type="SUPFAM" id="SSF75005">
    <property type="entry name" value="Arabinanase/levansucrase/invertase"/>
    <property type="match status" value="1"/>
</dbReference>
<dbReference type="GeneID" id="92078308"/>
<dbReference type="RefSeq" id="XP_066697644.1">
    <property type="nucleotide sequence ID" value="XM_066845246.1"/>
</dbReference>
<proteinExistence type="predicted"/>
<keyword evidence="2" id="KW-1185">Reference proteome</keyword>
<accession>A0ABR1Q6J2</accession>
<dbReference type="InterPro" id="IPR023296">
    <property type="entry name" value="Glyco_hydro_beta-prop_sf"/>
</dbReference>
<comment type="caution">
    <text evidence="1">The sequence shown here is derived from an EMBL/GenBank/DDBJ whole genome shotgun (WGS) entry which is preliminary data.</text>
</comment>
<reference evidence="1 2" key="1">
    <citation type="submission" date="2023-01" db="EMBL/GenBank/DDBJ databases">
        <title>Analysis of 21 Apiospora genomes using comparative genomics revels a genus with tremendous synthesis potential of carbohydrate active enzymes and secondary metabolites.</title>
        <authorList>
            <person name="Sorensen T."/>
        </authorList>
    </citation>
    <scope>NUCLEOTIDE SEQUENCE [LARGE SCALE GENOMIC DNA]</scope>
    <source>
        <strain evidence="1 2">CBS 24483</strain>
    </source>
</reference>
<dbReference type="PANTHER" id="PTHR22925">
    <property type="entry name" value="GLYCOSYL HYDROLASE 43 FAMILY MEMBER"/>
    <property type="match status" value="1"/>
</dbReference>
<protein>
    <submittedName>
        <fullName evidence="1">Uncharacterized protein</fullName>
    </submittedName>
</protein>
<dbReference type="EMBL" id="JAQQWE010000006">
    <property type="protein sequence ID" value="KAK7948138.1"/>
    <property type="molecule type" value="Genomic_DNA"/>
</dbReference>
<evidence type="ECO:0000313" key="1">
    <source>
        <dbReference type="EMBL" id="KAK7948138.1"/>
    </source>
</evidence>
<dbReference type="Gene3D" id="2.60.120.260">
    <property type="entry name" value="Galactose-binding domain-like"/>
    <property type="match status" value="1"/>
</dbReference>
<evidence type="ECO:0000313" key="2">
    <source>
        <dbReference type="Proteomes" id="UP001391051"/>
    </source>
</evidence>
<dbReference type="Proteomes" id="UP001391051">
    <property type="component" value="Unassembled WGS sequence"/>
</dbReference>
<name>A0ABR1Q6J2_9PEZI</name>
<gene>
    <name evidence="1" type="ORF">PG986_009024</name>
</gene>
<dbReference type="Gene3D" id="2.115.10.20">
    <property type="entry name" value="Glycosyl hydrolase domain, family 43"/>
    <property type="match status" value="1"/>
</dbReference>
<sequence>MFFDKATNVWYLLTSADHNTVQINKINSDGSIGSLASTLTKGAYEAPSILVSAGVYFLLVSGKTGYRANANQAFWAPSPAGPWTGPSDIAPPAEKTYGSQNTYAFAVEGSRATTHVYMGDAWDSKGTAASNYVWLPVAVEAGARKIALQYYAMWRVDPGTGGRVVPGGVEARCLGDDNVCAAPAPATDSDNNTKQQRTMVRLFRTGDEIAFRNVTGRPGTPHEWVSIRYTVNDPDAGEAYVKVNDQTAPVNLSEYNSRAGYHHTVPVRLRLDEGDVNTITLGAVGAAGFEMEVEGLELHEDD</sequence>